<dbReference type="RefSeq" id="WP_184578613.1">
    <property type="nucleotide sequence ID" value="NZ_JACIIQ010000022.1"/>
</dbReference>
<name>A0AB73H2D3_9XANT</name>
<accession>A0AB73H2D3</accession>
<protein>
    <submittedName>
        <fullName evidence="1">Uncharacterized protein</fullName>
    </submittedName>
</protein>
<sequence>MPLTHEEERSWRACGATDFDLGEIAEAGGMAGIRAGNEQTKLNLQDLLDAALQHRLIDVRNAMRELGWEGDQYKELRKRIDGVPVVLDHKVEHVGAGRNVVAISARLRGPAQHTEDAYLVHDDMQVSPAEMALQILRAAQVRFGKQVDSAAAIRQVAELLRQAQEIWGTIEAEERERLDDVVFPEPRLEETLCELIRNTGDMQKDLENSQGMKP</sequence>
<dbReference type="Proteomes" id="UP000528595">
    <property type="component" value="Unassembled WGS sequence"/>
</dbReference>
<comment type="caution">
    <text evidence="1">The sequence shown here is derived from an EMBL/GenBank/DDBJ whole genome shotgun (WGS) entry which is preliminary data.</text>
</comment>
<gene>
    <name evidence="1" type="ORF">FHR65_003934</name>
</gene>
<organism evidence="1">
    <name type="scientific">Xanthomonas arboricola</name>
    <dbReference type="NCBI Taxonomy" id="56448"/>
    <lineage>
        <taxon>Bacteria</taxon>
        <taxon>Pseudomonadati</taxon>
        <taxon>Pseudomonadota</taxon>
        <taxon>Gammaproteobacteria</taxon>
        <taxon>Lysobacterales</taxon>
        <taxon>Lysobacteraceae</taxon>
        <taxon>Xanthomonas</taxon>
    </lineage>
</organism>
<dbReference type="EMBL" id="JACIIQ010000022">
    <property type="protein sequence ID" value="MBB5672336.1"/>
    <property type="molecule type" value="Genomic_DNA"/>
</dbReference>
<reference evidence="1" key="1">
    <citation type="submission" date="2020-08" db="EMBL/GenBank/DDBJ databases">
        <title>Studying the diversity of plant-associated saprophytic bacteria and their role in host health and plant-pathogen interactions.</title>
        <authorList>
            <person name="Potnis N."/>
        </authorList>
    </citation>
    <scope>NUCLEOTIDE SEQUENCE</scope>
    <source>
        <strain evidence="1">F21</strain>
    </source>
</reference>
<dbReference type="AlphaFoldDB" id="A0AB73H2D3"/>
<proteinExistence type="predicted"/>
<evidence type="ECO:0000313" key="1">
    <source>
        <dbReference type="EMBL" id="MBB5672336.1"/>
    </source>
</evidence>